<dbReference type="InterPro" id="IPR000523">
    <property type="entry name" value="Mg_chelatse_chII-like_cat_dom"/>
</dbReference>
<dbReference type="Gene3D" id="3.40.50.300">
    <property type="entry name" value="P-loop containing nucleotide triphosphate hydrolases"/>
    <property type="match status" value="1"/>
</dbReference>
<name>A0ABU0G0H8_9BACI</name>
<dbReference type="Gene3D" id="3.30.230.10">
    <property type="match status" value="1"/>
</dbReference>
<dbReference type="InterPro" id="IPR014721">
    <property type="entry name" value="Ribsml_uS5_D2-typ_fold_subgr"/>
</dbReference>
<evidence type="ECO:0000259" key="1">
    <source>
        <dbReference type="Pfam" id="PF01078"/>
    </source>
</evidence>
<dbReference type="EMBL" id="JAUSUN010000044">
    <property type="protein sequence ID" value="MDQ0415697.1"/>
    <property type="molecule type" value="Genomic_DNA"/>
</dbReference>
<accession>A0ABU0G0H8</accession>
<sequence>MSLDGSIKAVDGMLPAILAAKTAGFTILYLPPLDDFPLQQMEGLVFRFVETLQEVIESFSGQLSVFSTTLSSPSPPSTASVHQKDFKHILGHQQVKKALEIAAAGGHNVMMTGPPGCGKSLLAETFPSILLYLSHEHQF</sequence>
<dbReference type="InterPro" id="IPR027417">
    <property type="entry name" value="P-loop_NTPase"/>
</dbReference>
<dbReference type="InterPro" id="IPR020568">
    <property type="entry name" value="Ribosomal_Su5_D2-typ_SF"/>
</dbReference>
<evidence type="ECO:0000313" key="3">
    <source>
        <dbReference type="Proteomes" id="UP001242313"/>
    </source>
</evidence>
<dbReference type="Pfam" id="PF01078">
    <property type="entry name" value="Mg_chelatase"/>
    <property type="match status" value="1"/>
</dbReference>
<dbReference type="SUPFAM" id="SSF54211">
    <property type="entry name" value="Ribosomal protein S5 domain 2-like"/>
    <property type="match status" value="1"/>
</dbReference>
<proteinExistence type="predicted"/>
<feature type="domain" description="Magnesium chelatase ChlI-like catalytic" evidence="1">
    <location>
        <begin position="85"/>
        <end position="137"/>
    </location>
</feature>
<gene>
    <name evidence="2" type="ORF">J2S25_003924</name>
</gene>
<dbReference type="Proteomes" id="UP001242313">
    <property type="component" value="Unassembled WGS sequence"/>
</dbReference>
<evidence type="ECO:0000313" key="2">
    <source>
        <dbReference type="EMBL" id="MDQ0415697.1"/>
    </source>
</evidence>
<keyword evidence="3" id="KW-1185">Reference proteome</keyword>
<comment type="caution">
    <text evidence="2">The sequence shown here is derived from an EMBL/GenBank/DDBJ whole genome shotgun (WGS) entry which is preliminary data.</text>
</comment>
<protein>
    <submittedName>
        <fullName evidence="2">ATPase with chaperone activity</fullName>
    </submittedName>
</protein>
<organism evidence="2 3">
    <name type="scientific">Mesobacillus stamsii</name>
    <dbReference type="NCBI Taxonomy" id="225347"/>
    <lineage>
        <taxon>Bacteria</taxon>
        <taxon>Bacillati</taxon>
        <taxon>Bacillota</taxon>
        <taxon>Bacilli</taxon>
        <taxon>Bacillales</taxon>
        <taxon>Bacillaceae</taxon>
        <taxon>Mesobacillus</taxon>
    </lineage>
</organism>
<dbReference type="SUPFAM" id="SSF52540">
    <property type="entry name" value="P-loop containing nucleoside triphosphate hydrolases"/>
    <property type="match status" value="1"/>
</dbReference>
<reference evidence="2 3" key="1">
    <citation type="submission" date="2023-07" db="EMBL/GenBank/DDBJ databases">
        <title>Genomic Encyclopedia of Type Strains, Phase IV (KMG-IV): sequencing the most valuable type-strain genomes for metagenomic binning, comparative biology and taxonomic classification.</title>
        <authorList>
            <person name="Goeker M."/>
        </authorList>
    </citation>
    <scope>NUCLEOTIDE SEQUENCE [LARGE SCALE GENOMIC DNA]</scope>
    <source>
        <strain evidence="2 3">DSM 19598</strain>
    </source>
</reference>